<evidence type="ECO:0000256" key="3">
    <source>
        <dbReference type="ARBA" id="ARBA00023125"/>
    </source>
</evidence>
<keyword evidence="4" id="KW-0804">Transcription</keyword>
<dbReference type="GO" id="GO:0008270">
    <property type="term" value="F:zinc ion binding"/>
    <property type="evidence" value="ECO:0007669"/>
    <property type="project" value="InterPro"/>
</dbReference>
<dbReference type="InterPro" id="IPR001138">
    <property type="entry name" value="Zn2Cys6_DnaBD"/>
</dbReference>
<reference evidence="8" key="1">
    <citation type="submission" date="2020-06" db="EMBL/GenBank/DDBJ databases">
        <title>A chromosome-scale genome assembly of Talaromyces rugulosus W13939.</title>
        <authorList>
            <person name="Wang B."/>
            <person name="Guo L."/>
            <person name="Ye K."/>
            <person name="Wang L."/>
        </authorList>
    </citation>
    <scope>NUCLEOTIDE SEQUENCE [LARGE SCALE GENOMIC DNA]</scope>
    <source>
        <strain evidence="8">W13939</strain>
    </source>
</reference>
<sequence>MASSAQPLACDSSSFLPVSTSQHRTLRPHTLPPGSGIVDLLFYTTNIAEILEDSWFLGFRAAKSASMAQIGSGSESSRQMDGKRSNTLVKTCNHCAKGKIRCIRHGDTGPCDRCKRLGKDCQFREVRSSEGSVTDGTPGSPLRRPTDIIDKGLLTMEAASLLFDEYRANLVPFCPFLVIPSHTTPEALRREKPFLFLAILTAALYDNMPMQRVFENEIKKAISHRLVFDGTISFEVLQGLLVHITWCQYHSRPRRFSQYLHLAISVINDLQLDRPPELRFWKTRVSFDHTDKEHLSWGRDEKRAIAGCFYLSSSTSHILQKQCPFPYQPFIGEYCQSLAKDLEFPSDSSLLYIIQLQYLSEKMTSVSMQHFSENQTVSSTIQHRFQELHSELEAYRANLPFSLDENQILFMQFYTTELYLCQVSLFDYKPNTPSRKLDPSFHIEVLCVGLRAAKHFLDFYVSLPLRAEMSFNNTGWVQIGFALTLACKLTITACEPSVYTHTGELCRTLDLSSLLNKCILRIQALITSHMDASGDRDVFYHYEKRIKRVQWWFESRKLSISNNTNNNYSPPQSRGAYETTLPLNNRENYFGASNLVHDYSRTTPAPDAVLQQEVFDIQWPAFFPDAGFDQVFGDWVTHTTLSSDQEHLN</sequence>
<keyword evidence="2" id="KW-0805">Transcription regulation</keyword>
<dbReference type="OrthoDB" id="5226580at2759"/>
<dbReference type="Proteomes" id="UP000509510">
    <property type="component" value="Chromosome VI"/>
</dbReference>
<keyword evidence="8" id="KW-1185">Reference proteome</keyword>
<dbReference type="EMBL" id="CP055903">
    <property type="protein sequence ID" value="QKX63687.1"/>
    <property type="molecule type" value="Genomic_DNA"/>
</dbReference>
<evidence type="ECO:0000256" key="5">
    <source>
        <dbReference type="ARBA" id="ARBA00023242"/>
    </source>
</evidence>
<dbReference type="PROSITE" id="PS00463">
    <property type="entry name" value="ZN2_CY6_FUNGAL_1"/>
    <property type="match status" value="1"/>
</dbReference>
<protein>
    <recommendedName>
        <fullName evidence="6">Zn(2)-C6 fungal-type domain-containing protein</fullName>
    </recommendedName>
</protein>
<dbReference type="CDD" id="cd12148">
    <property type="entry name" value="fungal_TF_MHR"/>
    <property type="match status" value="1"/>
</dbReference>
<dbReference type="InterPro" id="IPR036864">
    <property type="entry name" value="Zn2-C6_fun-type_DNA-bd_sf"/>
</dbReference>
<dbReference type="PANTHER" id="PTHR31845">
    <property type="entry name" value="FINGER DOMAIN PROTEIN, PUTATIVE-RELATED"/>
    <property type="match status" value="1"/>
</dbReference>
<keyword evidence="5" id="KW-0539">Nucleus</keyword>
<evidence type="ECO:0000256" key="1">
    <source>
        <dbReference type="ARBA" id="ARBA00004123"/>
    </source>
</evidence>
<keyword evidence="3" id="KW-0238">DNA-binding</keyword>
<dbReference type="InterPro" id="IPR051089">
    <property type="entry name" value="prtT"/>
</dbReference>
<dbReference type="GO" id="GO:0000981">
    <property type="term" value="F:DNA-binding transcription factor activity, RNA polymerase II-specific"/>
    <property type="evidence" value="ECO:0007669"/>
    <property type="project" value="InterPro"/>
</dbReference>
<comment type="subcellular location">
    <subcellularLocation>
        <location evidence="1">Nucleus</location>
    </subcellularLocation>
</comment>
<name>A0A7H8RC84_TALRU</name>
<evidence type="ECO:0000259" key="6">
    <source>
        <dbReference type="PROSITE" id="PS50048"/>
    </source>
</evidence>
<evidence type="ECO:0000313" key="8">
    <source>
        <dbReference type="Proteomes" id="UP000509510"/>
    </source>
</evidence>
<dbReference type="GeneID" id="55998337"/>
<accession>A0A7H8RC84</accession>
<dbReference type="PANTHER" id="PTHR31845:SF37">
    <property type="entry name" value="TRANSCRIPTION FACTOR DOMAIN-CONTAINING PROTEIN"/>
    <property type="match status" value="1"/>
</dbReference>
<evidence type="ECO:0000256" key="2">
    <source>
        <dbReference type="ARBA" id="ARBA00023015"/>
    </source>
</evidence>
<dbReference type="Gene3D" id="4.10.240.10">
    <property type="entry name" value="Zn(2)-C6 fungal-type DNA-binding domain"/>
    <property type="match status" value="1"/>
</dbReference>
<feature type="domain" description="Zn(2)-C6 fungal-type" evidence="6">
    <location>
        <begin position="91"/>
        <end position="123"/>
    </location>
</feature>
<dbReference type="RefSeq" id="XP_035349861.1">
    <property type="nucleotide sequence ID" value="XM_035493968.1"/>
</dbReference>
<dbReference type="GO" id="GO:0005634">
    <property type="term" value="C:nucleus"/>
    <property type="evidence" value="ECO:0007669"/>
    <property type="project" value="UniProtKB-SubCell"/>
</dbReference>
<dbReference type="AlphaFoldDB" id="A0A7H8RC84"/>
<gene>
    <name evidence="7" type="ORF">TRUGW13939_10858</name>
</gene>
<evidence type="ECO:0000313" key="7">
    <source>
        <dbReference type="EMBL" id="QKX63687.1"/>
    </source>
</evidence>
<dbReference type="GO" id="GO:0000976">
    <property type="term" value="F:transcription cis-regulatory region binding"/>
    <property type="evidence" value="ECO:0007669"/>
    <property type="project" value="TreeGrafter"/>
</dbReference>
<evidence type="ECO:0000256" key="4">
    <source>
        <dbReference type="ARBA" id="ARBA00023163"/>
    </source>
</evidence>
<organism evidence="7 8">
    <name type="scientific">Talaromyces rugulosus</name>
    <name type="common">Penicillium rugulosum</name>
    <dbReference type="NCBI Taxonomy" id="121627"/>
    <lineage>
        <taxon>Eukaryota</taxon>
        <taxon>Fungi</taxon>
        <taxon>Dikarya</taxon>
        <taxon>Ascomycota</taxon>
        <taxon>Pezizomycotina</taxon>
        <taxon>Eurotiomycetes</taxon>
        <taxon>Eurotiomycetidae</taxon>
        <taxon>Eurotiales</taxon>
        <taxon>Trichocomaceae</taxon>
        <taxon>Talaromyces</taxon>
        <taxon>Talaromyces sect. Islandici</taxon>
    </lineage>
</organism>
<proteinExistence type="predicted"/>
<dbReference type="KEGG" id="trg:TRUGW13939_10858"/>
<dbReference type="PROSITE" id="PS50048">
    <property type="entry name" value="ZN2_CY6_FUNGAL_2"/>
    <property type="match status" value="1"/>
</dbReference>
<dbReference type="CDD" id="cd00067">
    <property type="entry name" value="GAL4"/>
    <property type="match status" value="1"/>
</dbReference>
<dbReference type="SUPFAM" id="SSF57701">
    <property type="entry name" value="Zn2/Cys6 DNA-binding domain"/>
    <property type="match status" value="1"/>
</dbReference>